<feature type="compositionally biased region" description="Basic and acidic residues" evidence="1">
    <location>
        <begin position="2165"/>
        <end position="2177"/>
    </location>
</feature>
<feature type="domain" description="Protein kinase" evidence="4">
    <location>
        <begin position="1946"/>
        <end position="2267"/>
    </location>
</feature>
<dbReference type="PROSITE" id="PS50011">
    <property type="entry name" value="PROTEIN_KINASE_DOM"/>
    <property type="match status" value="1"/>
</dbReference>
<evidence type="ECO:0000313" key="6">
    <source>
        <dbReference type="Proteomes" id="UP001281761"/>
    </source>
</evidence>
<keyword evidence="2" id="KW-0812">Transmembrane</keyword>
<comment type="caution">
    <text evidence="5">The sequence shown here is derived from an EMBL/GenBank/DDBJ whole genome shotgun (WGS) entry which is preliminary data.</text>
</comment>
<reference evidence="5 6" key="1">
    <citation type="journal article" date="2022" name="bioRxiv">
        <title>Genomics of Preaxostyla Flagellates Illuminates Evolutionary Transitions and the Path Towards Mitochondrial Loss.</title>
        <authorList>
            <person name="Novak L.V.F."/>
            <person name="Treitli S.C."/>
            <person name="Pyrih J."/>
            <person name="Halakuc P."/>
            <person name="Pipaliya S.V."/>
            <person name="Vacek V."/>
            <person name="Brzon O."/>
            <person name="Soukal P."/>
            <person name="Eme L."/>
            <person name="Dacks J.B."/>
            <person name="Karnkowska A."/>
            <person name="Elias M."/>
            <person name="Hampl V."/>
        </authorList>
    </citation>
    <scope>NUCLEOTIDE SEQUENCE [LARGE SCALE GENOMIC DNA]</scope>
    <source>
        <strain evidence="5">NAU3</strain>
        <tissue evidence="5">Gut</tissue>
    </source>
</reference>
<sequence length="2302" mass="248443">MIQRLLLLWSIFQCVAEPYQDFDAVLEAKLAKNSLASNSELMHLSFDDGLYWTSSVEIVSKSVELHGNKTGLTHRANLPNDRNRNDAENGNGSPRTEASIARWMMDVQNSSLAMRSWRLDAGMEGSSICMVFHSSVEVIDSEIFSNIECSGFVLADEGISGSSRIVIVGSSHKSSTPNVVLPLVGRGYGQLNKNNEDWMGDGEGWSDDCAEREDIIGVELSIDSTHFALGTGPLFSFTGKLLPEGSEIGMFGEVSTELRLSRLSNVTSHFGVGNGKSLGVGNCVWERVVGSRIERSTNHDMGTGLCGTRLGGNIACVNSSFSSCVRTSNDIVDYQHKTITQSSTGRTSRTAAGTTSVTFTLCTFNTMTVSTGNNNGGAAVNLVQSQSMLTVTQCFFHKCTCTGEGNDGGAICVYEARSDRPISITLSSFTECKLTFASGAFGGSVYCSGKSSLSITDCFFEKSESAISDGAISLKDLSPATVSNCAFVLCHASNIGGALSLHSITSFDLSFLQFRQCSANDAPKSKDLFFAGITAPKVNSTNVRDCDSTSTAQNVYVSNAADDLSYLVPQLDSPPPTVTASVSISGETATVTATANPAVKGTMGILLKGSNVPRLVHVVFGSKSETSTTGSVIVSSGAKGVLPSAPYSHHSSSIASKLFPPTSVHAADSSLKDVNTTTILLTGVNLGKGSYSMLIQNGGSTFNVSLTRSDSTTLVGEAPLYPLDAPERLEWSTQYEVKQVMWLPQGGTEENVPLTDTITFKTPTEPPRIASWLSHSLNGERTQLIVIFEGSSLPDAAGTIKVKRSDDLLIEGVLTRNSATKCTAVISTAWDEDAAHLAFGTTYSVDSAKLGSTEIAVNSGIEFKVPNPPVITSFSLPTECSSYSFDFEVIGQDLPSSDTYTLTLSGSHTVPITFSSGTKGKGTVEASLPSKVQFDSTYSVLSVKKGDDHVLLNATSFKTPLGPTLNSVSIDWTSPNKKEVILSLSGERMMTGTHNLTFVEQGETTNLSIMVTIDTTTTGSGSAVVFDGPILKYGQKYDVLSLTSNKLHFALAASLKFETLPEPPRLTSIACDGLSDKGRKADFSVGGRNMLIDGQYTITVNKTGTAIQKSIGVTMSSTEVGAGRAVLFSQTEGEIELDFGTDYDVVGVTDSSKSSILFETTLTFKTPEEPTRLVLFERAGYAEKEKEVKFEMAGRVLDTTKTYKVDLSISNALKHTVSMSFDSEKMKWEGSAILFPLDVRELEYGKTYTVSSFKMGDETDELFFEPNEITIGSEPSRLVKIETADDEGLNSTSLTLSSRVLTVGEEYEMKVIGTPFSSSSSSNANHETTIKFTVSSATSNTVRLTLYPLDDAIVKYGHSYCVDLMKVVGGDPIFIETETCEFTTPHEPARICNCSDAVLNKDRSVVTLTLEGRALAEPLGSIWVSFGGTFWDSSSMRQMSETHCEADFNVASDQSLTHLKYKEVYSVCLKPAQTTTLLVNSGITVTIPAPPSFTDVHFEFTNSLGTGCIAVLTGTDLVKGTEYKVILDTLHTFSIVVKSSSRAESSEMEIGREGALAYSQNILIATVTPTEAESGAVLVPLPSFAGQTPARPKMNEIFVDAETGRSDWTCGDSSRPCSTMGVAWSIIRTLDISQPTFSLVKGTSLSSQLRIESGMSVLIHEGAIHEPSLNIPSSAAESATSALIVVSSALLNIQNIDIVVGSSKPSFVLISASSSEMILKDGLITIKSDTNENRNEMEELCSWTTGLIELIETELNVTDNHFFDISQGVINMKGGQLTIKASSFTNNSQNHQTFPSARRNIACSEGGQIHVNSLSAGDGFKTPSMWISSEDCTIKSTEVSADAPLFIPTLSSDSTSKLDKKTKSFTLTIEGTTLIPCSLFLKVFEMGKDGKEVNSKEIPLTQDSATSFNETRIVLTLPTSSLESLDDSLEWRGKLIFGDNQTTNNTFLIQQSSSGRFAQALKDNMKWWIPLVVVVLCALLALILVVILLVRRRNKNKRKNDGAQELDQTEDKIDVFKDDDNENSVHTVGQKQLNPALTFINTTSLPSIQNTREMVPTSSGQTPVLVVGEDAFGRPKIEDGFADPHDTLFNRLHGRDGRGELNINQTRLDMAKAVETLLSLRPKALAFQKLSPHWVLFSPSNRICFKLNDDTPSQAPTTIPTQSGARKETQEEKRWSAPEEENRDNEIDEVKVTVFRLGLILWEITTGQVPFSETDAVNAQRQLRMGIVPVMDSVEPVELAALLSECLDLNPLSRPSVESVVSRLESIGRGKKEEAADLLELPNHALEPKPESQNPASTFQHE</sequence>
<organism evidence="5 6">
    <name type="scientific">Blattamonas nauphoetae</name>
    <dbReference type="NCBI Taxonomy" id="2049346"/>
    <lineage>
        <taxon>Eukaryota</taxon>
        <taxon>Metamonada</taxon>
        <taxon>Preaxostyla</taxon>
        <taxon>Oxymonadida</taxon>
        <taxon>Blattamonas</taxon>
    </lineage>
</organism>
<evidence type="ECO:0000256" key="1">
    <source>
        <dbReference type="SAM" id="MobiDB-lite"/>
    </source>
</evidence>
<keyword evidence="2" id="KW-1133">Transmembrane helix</keyword>
<feature type="region of interest" description="Disordered" evidence="1">
    <location>
        <begin position="2149"/>
        <end position="2183"/>
    </location>
</feature>
<feature type="region of interest" description="Disordered" evidence="1">
    <location>
        <begin position="70"/>
        <end position="95"/>
    </location>
</feature>
<keyword evidence="6" id="KW-1185">Reference proteome</keyword>
<evidence type="ECO:0000313" key="5">
    <source>
        <dbReference type="EMBL" id="KAK2959726.1"/>
    </source>
</evidence>
<protein>
    <recommendedName>
        <fullName evidence="4">Protein kinase domain-containing protein</fullName>
    </recommendedName>
</protein>
<dbReference type="InterPro" id="IPR000719">
    <property type="entry name" value="Prot_kinase_dom"/>
</dbReference>
<proteinExistence type="predicted"/>
<dbReference type="PANTHER" id="PTHR44329">
    <property type="entry name" value="SERINE/THREONINE-PROTEIN KINASE TNNI3K-RELATED"/>
    <property type="match status" value="1"/>
</dbReference>
<gene>
    <name evidence="5" type="ORF">BLNAU_5215</name>
</gene>
<dbReference type="Proteomes" id="UP001281761">
    <property type="component" value="Unassembled WGS sequence"/>
</dbReference>
<evidence type="ECO:0000256" key="3">
    <source>
        <dbReference type="SAM" id="SignalP"/>
    </source>
</evidence>
<evidence type="ECO:0000259" key="4">
    <source>
        <dbReference type="PROSITE" id="PS50011"/>
    </source>
</evidence>
<feature type="region of interest" description="Disordered" evidence="1">
    <location>
        <begin position="2280"/>
        <end position="2302"/>
    </location>
</feature>
<feature type="compositionally biased region" description="Polar residues" evidence="1">
    <location>
        <begin position="2150"/>
        <end position="2164"/>
    </location>
</feature>
<dbReference type="PANTHER" id="PTHR44329:SF261">
    <property type="entry name" value="ZINC FINGER CONTAINING PROTEIN KINASE-RELATED"/>
    <property type="match status" value="1"/>
</dbReference>
<keyword evidence="2" id="KW-0472">Membrane</keyword>
<dbReference type="InterPro" id="IPR001245">
    <property type="entry name" value="Ser-Thr/Tyr_kinase_cat_dom"/>
</dbReference>
<dbReference type="SUPFAM" id="SSF56112">
    <property type="entry name" value="Protein kinase-like (PK-like)"/>
    <property type="match status" value="1"/>
</dbReference>
<dbReference type="EMBL" id="JARBJD010000027">
    <property type="protein sequence ID" value="KAK2959726.1"/>
    <property type="molecule type" value="Genomic_DNA"/>
</dbReference>
<evidence type="ECO:0000256" key="2">
    <source>
        <dbReference type="SAM" id="Phobius"/>
    </source>
</evidence>
<dbReference type="InterPro" id="IPR011009">
    <property type="entry name" value="Kinase-like_dom_sf"/>
</dbReference>
<feature type="compositionally biased region" description="Polar residues" evidence="1">
    <location>
        <begin position="2291"/>
        <end position="2302"/>
    </location>
</feature>
<accession>A0ABQ9Y7I2</accession>
<keyword evidence="3" id="KW-0732">Signal</keyword>
<dbReference type="InterPro" id="IPR051681">
    <property type="entry name" value="Ser/Thr_Kinases-Pseudokinases"/>
</dbReference>
<feature type="signal peptide" evidence="3">
    <location>
        <begin position="1"/>
        <end position="16"/>
    </location>
</feature>
<dbReference type="Gene3D" id="1.10.510.10">
    <property type="entry name" value="Transferase(Phosphotransferase) domain 1"/>
    <property type="match status" value="1"/>
</dbReference>
<feature type="transmembrane region" description="Helical" evidence="2">
    <location>
        <begin position="1967"/>
        <end position="1990"/>
    </location>
</feature>
<dbReference type="Pfam" id="PF07714">
    <property type="entry name" value="PK_Tyr_Ser-Thr"/>
    <property type="match status" value="1"/>
</dbReference>
<name>A0ABQ9Y7I2_9EUKA</name>
<feature type="chain" id="PRO_5045397056" description="Protein kinase domain-containing protein" evidence="3">
    <location>
        <begin position="17"/>
        <end position="2302"/>
    </location>
</feature>